<dbReference type="AlphaFoldDB" id="A0A8H8CQ27"/>
<feature type="region of interest" description="Disordered" evidence="1">
    <location>
        <begin position="136"/>
        <end position="201"/>
    </location>
</feature>
<feature type="compositionally biased region" description="Polar residues" evidence="1">
    <location>
        <begin position="11"/>
        <end position="20"/>
    </location>
</feature>
<feature type="compositionally biased region" description="Low complexity" evidence="1">
    <location>
        <begin position="171"/>
        <end position="182"/>
    </location>
</feature>
<dbReference type="EMBL" id="JAFIQS010000001">
    <property type="protein sequence ID" value="KAG5173480.1"/>
    <property type="molecule type" value="Genomic_DNA"/>
</dbReference>
<evidence type="ECO:0000256" key="1">
    <source>
        <dbReference type="SAM" id="MobiDB-lite"/>
    </source>
</evidence>
<evidence type="ECO:0000313" key="2">
    <source>
        <dbReference type="EMBL" id="KAG5173480.1"/>
    </source>
</evidence>
<name>A0A8H8CQ27_PSICU</name>
<organism evidence="2">
    <name type="scientific">Psilocybe cubensis</name>
    <name type="common">Psychedelic mushroom</name>
    <name type="synonym">Stropharia cubensis</name>
    <dbReference type="NCBI Taxonomy" id="181762"/>
    <lineage>
        <taxon>Eukaryota</taxon>
        <taxon>Fungi</taxon>
        <taxon>Dikarya</taxon>
        <taxon>Basidiomycota</taxon>
        <taxon>Agaricomycotina</taxon>
        <taxon>Agaricomycetes</taxon>
        <taxon>Agaricomycetidae</taxon>
        <taxon>Agaricales</taxon>
        <taxon>Agaricineae</taxon>
        <taxon>Strophariaceae</taxon>
        <taxon>Psilocybe</taxon>
    </lineage>
</organism>
<comment type="caution">
    <text evidence="2">The sequence shown here is derived from an EMBL/GenBank/DDBJ whole genome shotgun (WGS) entry which is preliminary data.</text>
</comment>
<sequence length="433" mass="46700">MAPKSILRNGMSMQSRNMLQKSGALRSNLKRPAPLPLSPLSQNASFSVLSSPTGKALKSAHVHFPPSPTQLAATYTTHGPKSYDRGPISVSPNPLNLPGWGERVYSPSIDGFRLSAVPRPFRTLTYQASPVITEFEDPRSPKLPAPAAVGKENRNNSIRFAPFTSVQTSTRSARQSLSSLPRSPYPSAPNSPAAENSDVDLEMETRGRPLTRNRDVNNNVTILDGPSRARARAASIEERHNKRNKKGLTLGGRVSMNPISNVIGNSQFTPGPSPLGRSIFSPAVASLNRPNKPAPLAMDSLTQAFWQSVSLEEPASADEPMVTALEYPESAVTYEEKLDMTLRAAAQPPLMYAAADGALWSPALPVPGAKVDRIRESLMSPGVAKSFESKVVRRDFTAPSPNDPFAAFPSFAAALERGAEQIRYPPRAAVQMS</sequence>
<proteinExistence type="predicted"/>
<reference evidence="2" key="1">
    <citation type="submission" date="2021-02" db="EMBL/GenBank/DDBJ databases">
        <title>Psilocybe cubensis genome.</title>
        <authorList>
            <person name="Mckernan K.J."/>
            <person name="Crawford S."/>
            <person name="Trippe A."/>
            <person name="Kane L.T."/>
            <person name="Mclaughlin S."/>
        </authorList>
    </citation>
    <scope>NUCLEOTIDE SEQUENCE [LARGE SCALE GENOMIC DNA]</scope>
    <source>
        <strain evidence="2">MGC-MH-2018</strain>
    </source>
</reference>
<accession>A0A8H8CQ27</accession>
<gene>
    <name evidence="2" type="ORF">JR316_000137</name>
</gene>
<protein>
    <submittedName>
        <fullName evidence="2">Uncharacterized protein</fullName>
    </submittedName>
</protein>
<feature type="region of interest" description="Disordered" evidence="1">
    <location>
        <begin position="1"/>
        <end position="37"/>
    </location>
</feature>